<dbReference type="InterPro" id="IPR017451">
    <property type="entry name" value="F-box-assoc_interact_dom"/>
</dbReference>
<evidence type="ECO:0000259" key="1">
    <source>
        <dbReference type="Pfam" id="PF07734"/>
    </source>
</evidence>
<dbReference type="NCBIfam" id="TIGR01640">
    <property type="entry name" value="F_box_assoc_1"/>
    <property type="match status" value="1"/>
</dbReference>
<feature type="domain" description="F-box associated beta-propeller type 1" evidence="1">
    <location>
        <begin position="122"/>
        <end position="186"/>
    </location>
</feature>
<comment type="caution">
    <text evidence="2">The sequence shown here is derived from an EMBL/GenBank/DDBJ whole genome shotgun (WGS) entry which is preliminary data.</text>
</comment>
<sequence length="356" mass="41037">MACPSQLPKEEILPYLPLWNISKRSSKSFGNLPWMIYLFSKVNHSLLSLQVVFTSALSRLQYQSSSQLHSITSRSTSFVTALTEDVGSSKGYGRGGALSNSDDISKTCPIYLQEVEHFVEMVGLMRLNLSTTNDIVKPEAKLTGLDQIDVCEIFHSDGLLLCIPKYHSRLLVWNTYWGRQQPRFIDYPQKFVEFKIYDFNSDSWRIILDLLPPRDWRIRFDERGVSVKGNTYWFASSETSNSFLVCFDFTRETFWSPLPLPFEAFPGQDTLSLSTTSVNKQKLVVLFQRCDTLTMEIWISTTIEQPNAVSWNPNVFLSANIKQLVHPLWQFWPFACFFIDEEKKVAVVFDKNNHMG</sequence>
<dbReference type="InterPro" id="IPR006527">
    <property type="entry name" value="F-box-assoc_dom_typ1"/>
</dbReference>
<accession>A0ABQ7E393</accession>
<organism evidence="2 3">
    <name type="scientific">Brassica cretica</name>
    <name type="common">Mustard</name>
    <dbReference type="NCBI Taxonomy" id="69181"/>
    <lineage>
        <taxon>Eukaryota</taxon>
        <taxon>Viridiplantae</taxon>
        <taxon>Streptophyta</taxon>
        <taxon>Embryophyta</taxon>
        <taxon>Tracheophyta</taxon>
        <taxon>Spermatophyta</taxon>
        <taxon>Magnoliopsida</taxon>
        <taxon>eudicotyledons</taxon>
        <taxon>Gunneridae</taxon>
        <taxon>Pentapetalae</taxon>
        <taxon>rosids</taxon>
        <taxon>malvids</taxon>
        <taxon>Brassicales</taxon>
        <taxon>Brassicaceae</taxon>
        <taxon>Brassiceae</taxon>
        <taxon>Brassica</taxon>
    </lineage>
</organism>
<evidence type="ECO:0000313" key="3">
    <source>
        <dbReference type="Proteomes" id="UP000266723"/>
    </source>
</evidence>
<proteinExistence type="predicted"/>
<dbReference type="Pfam" id="PF07734">
    <property type="entry name" value="FBA_1"/>
    <property type="match status" value="2"/>
</dbReference>
<protein>
    <recommendedName>
        <fullName evidence="1">F-box associated beta-propeller type 1 domain-containing protein</fullName>
    </recommendedName>
</protein>
<evidence type="ECO:0000313" key="2">
    <source>
        <dbReference type="EMBL" id="KAF3590886.1"/>
    </source>
</evidence>
<dbReference type="PANTHER" id="PTHR47993:SF319">
    <property type="entry name" value="F-BOX DOMAIN-CONTAINING PROTEIN"/>
    <property type="match status" value="1"/>
</dbReference>
<dbReference type="PANTHER" id="PTHR47993">
    <property type="entry name" value="OS09G0372900 PROTEIN-RELATED"/>
    <property type="match status" value="1"/>
</dbReference>
<dbReference type="Proteomes" id="UP000266723">
    <property type="component" value="Unassembled WGS sequence"/>
</dbReference>
<gene>
    <name evidence="2" type="ORF">DY000_02020480</name>
</gene>
<feature type="domain" description="F-box associated beta-propeller type 1" evidence="1">
    <location>
        <begin position="187"/>
        <end position="354"/>
    </location>
</feature>
<dbReference type="EMBL" id="QGKV02000299">
    <property type="protein sequence ID" value="KAF3590886.1"/>
    <property type="molecule type" value="Genomic_DNA"/>
</dbReference>
<dbReference type="InterPro" id="IPR050233">
    <property type="entry name" value="A_thaliana_F-box"/>
</dbReference>
<keyword evidence="3" id="KW-1185">Reference proteome</keyword>
<name>A0ABQ7E393_BRACR</name>
<reference evidence="2 3" key="1">
    <citation type="journal article" date="2020" name="BMC Genomics">
        <title>Intraspecific diversification of the crop wild relative Brassica cretica Lam. using demographic model selection.</title>
        <authorList>
            <person name="Kioukis A."/>
            <person name="Michalopoulou V.A."/>
            <person name="Briers L."/>
            <person name="Pirintsos S."/>
            <person name="Studholme D.J."/>
            <person name="Pavlidis P."/>
            <person name="Sarris P.F."/>
        </authorList>
    </citation>
    <scope>NUCLEOTIDE SEQUENCE [LARGE SCALE GENOMIC DNA]</scope>
    <source>
        <strain evidence="3">cv. PFS-1207/04</strain>
    </source>
</reference>